<evidence type="ECO:0000256" key="7">
    <source>
        <dbReference type="ARBA" id="ARBA00023157"/>
    </source>
</evidence>
<reference evidence="16" key="1">
    <citation type="submission" date="2021-02" db="EMBL/GenBank/DDBJ databases">
        <authorList>
            <person name="Nowell W R."/>
        </authorList>
    </citation>
    <scope>NUCLEOTIDE SEQUENCE</scope>
</reference>
<proteinExistence type="predicted"/>
<feature type="disulfide bond" evidence="10">
    <location>
        <begin position="890"/>
        <end position="899"/>
    </location>
</feature>
<dbReference type="PROSITE" id="PS50068">
    <property type="entry name" value="LDLRA_2"/>
    <property type="match status" value="4"/>
</dbReference>
<feature type="disulfide bond" evidence="10">
    <location>
        <begin position="871"/>
        <end position="888"/>
    </location>
</feature>
<evidence type="ECO:0008006" key="19">
    <source>
        <dbReference type="Google" id="ProtNLM"/>
    </source>
</evidence>
<evidence type="ECO:0000313" key="16">
    <source>
        <dbReference type="EMBL" id="CAF1220652.1"/>
    </source>
</evidence>
<feature type="disulfide bond" evidence="11">
    <location>
        <begin position="37"/>
        <end position="52"/>
    </location>
</feature>
<dbReference type="SUPFAM" id="SSF81321">
    <property type="entry name" value="Family A G protein-coupled receptor-like"/>
    <property type="match status" value="1"/>
</dbReference>
<keyword evidence="3" id="KW-0732">Signal</keyword>
<feature type="domain" description="EGF-like" evidence="14">
    <location>
        <begin position="820"/>
        <end position="859"/>
    </location>
</feature>
<dbReference type="Gene3D" id="1.20.1070.10">
    <property type="entry name" value="Rhodopsin 7-helix transmembrane proteins"/>
    <property type="match status" value="1"/>
</dbReference>
<keyword evidence="8" id="KW-0675">Receptor</keyword>
<dbReference type="FunFam" id="4.10.400.10:FF:000034">
    <property type="entry name" value="Low-density lipoprotein receptor-related protein 2"/>
    <property type="match status" value="1"/>
</dbReference>
<dbReference type="InterPro" id="IPR036055">
    <property type="entry name" value="LDL_receptor-like_sf"/>
</dbReference>
<dbReference type="EMBL" id="CAJNOQ010009285">
    <property type="protein sequence ID" value="CAF1220652.1"/>
    <property type="molecule type" value="Genomic_DNA"/>
</dbReference>
<dbReference type="GO" id="GO:0043235">
    <property type="term" value="C:receptor complex"/>
    <property type="evidence" value="ECO:0007669"/>
    <property type="project" value="TreeGrafter"/>
</dbReference>
<feature type="transmembrane region" description="Helical" evidence="13">
    <location>
        <begin position="1291"/>
        <end position="1313"/>
    </location>
</feature>
<dbReference type="SMART" id="SM00181">
    <property type="entry name" value="EGF"/>
    <property type="match status" value="6"/>
</dbReference>
<evidence type="ECO:0000259" key="14">
    <source>
        <dbReference type="PROSITE" id="PS50026"/>
    </source>
</evidence>
<dbReference type="CDD" id="cd00112">
    <property type="entry name" value="LDLa"/>
    <property type="match status" value="3"/>
</dbReference>
<evidence type="ECO:0000256" key="4">
    <source>
        <dbReference type="ARBA" id="ARBA00022737"/>
    </source>
</evidence>
<feature type="domain" description="EGF-like" evidence="14">
    <location>
        <begin position="862"/>
        <end position="900"/>
    </location>
</feature>
<dbReference type="Gene3D" id="2.10.25.10">
    <property type="entry name" value="Laminin"/>
    <property type="match status" value="2"/>
</dbReference>
<evidence type="ECO:0000256" key="3">
    <source>
        <dbReference type="ARBA" id="ARBA00022729"/>
    </source>
</evidence>
<feature type="compositionally biased region" description="Basic residues" evidence="12">
    <location>
        <begin position="1507"/>
        <end position="1517"/>
    </location>
</feature>
<dbReference type="Pfam" id="PF00057">
    <property type="entry name" value="Ldl_recept_a"/>
    <property type="match status" value="3"/>
</dbReference>
<dbReference type="PROSITE" id="PS00022">
    <property type="entry name" value="EGF_1"/>
    <property type="match status" value="4"/>
</dbReference>
<evidence type="ECO:0000256" key="6">
    <source>
        <dbReference type="ARBA" id="ARBA00023136"/>
    </source>
</evidence>
<evidence type="ECO:0000256" key="12">
    <source>
        <dbReference type="SAM" id="MobiDB-lite"/>
    </source>
</evidence>
<evidence type="ECO:0000256" key="11">
    <source>
        <dbReference type="PROSITE-ProRule" id="PRU00124"/>
    </source>
</evidence>
<evidence type="ECO:0000313" key="17">
    <source>
        <dbReference type="EMBL" id="CAF3984068.1"/>
    </source>
</evidence>
<dbReference type="InterPro" id="IPR051221">
    <property type="entry name" value="LDLR-related"/>
</dbReference>
<dbReference type="InterPro" id="IPR017452">
    <property type="entry name" value="GPCR_Rhodpsn_7TM"/>
</dbReference>
<feature type="transmembrane region" description="Helical" evidence="13">
    <location>
        <begin position="1207"/>
        <end position="1228"/>
    </location>
</feature>
<dbReference type="InterPro" id="IPR002172">
    <property type="entry name" value="LDrepeatLR_classA_rpt"/>
</dbReference>
<evidence type="ECO:0000259" key="15">
    <source>
        <dbReference type="PROSITE" id="PS50262"/>
    </source>
</evidence>
<feature type="transmembrane region" description="Helical" evidence="13">
    <location>
        <begin position="1431"/>
        <end position="1451"/>
    </location>
</feature>
<comment type="subcellular location">
    <subcellularLocation>
        <location evidence="1">Membrane</location>
        <topology evidence="1">Single-pass membrane protein</topology>
    </subcellularLocation>
</comment>
<keyword evidence="18" id="KW-1185">Reference proteome</keyword>
<dbReference type="Proteomes" id="UP000681722">
    <property type="component" value="Unassembled WGS sequence"/>
</dbReference>
<feature type="region of interest" description="Disordered" evidence="12">
    <location>
        <begin position="1472"/>
        <end position="1517"/>
    </location>
</feature>
<keyword evidence="6 13" id="KW-0472">Membrane</keyword>
<dbReference type="SMART" id="SM00192">
    <property type="entry name" value="LDLa"/>
    <property type="match status" value="6"/>
</dbReference>
<dbReference type="Pfam" id="PF00008">
    <property type="entry name" value="EGF"/>
    <property type="match status" value="1"/>
</dbReference>
<accession>A0A814XU50</accession>
<dbReference type="Proteomes" id="UP000663829">
    <property type="component" value="Unassembled WGS sequence"/>
</dbReference>
<feature type="disulfide bond" evidence="11">
    <location>
        <begin position="445"/>
        <end position="463"/>
    </location>
</feature>
<evidence type="ECO:0000256" key="10">
    <source>
        <dbReference type="PROSITE-ProRule" id="PRU00076"/>
    </source>
</evidence>
<dbReference type="GO" id="GO:0042562">
    <property type="term" value="F:hormone binding"/>
    <property type="evidence" value="ECO:0007669"/>
    <property type="project" value="TreeGrafter"/>
</dbReference>
<name>A0A814XU50_9BILA</name>
<feature type="transmembrane region" description="Helical" evidence="13">
    <location>
        <begin position="1390"/>
        <end position="1411"/>
    </location>
</feature>
<feature type="disulfide bond" evidence="11">
    <location>
        <begin position="60"/>
        <end position="72"/>
    </location>
</feature>
<dbReference type="EMBL" id="CAJOBC010009289">
    <property type="protein sequence ID" value="CAF3984068.1"/>
    <property type="molecule type" value="Genomic_DNA"/>
</dbReference>
<evidence type="ECO:0000256" key="8">
    <source>
        <dbReference type="ARBA" id="ARBA00023170"/>
    </source>
</evidence>
<keyword evidence="7 10" id="KW-1015">Disulfide bond</keyword>
<dbReference type="PROSITE" id="PS50262">
    <property type="entry name" value="G_PROTEIN_RECEP_F1_2"/>
    <property type="match status" value="1"/>
</dbReference>
<dbReference type="Gene3D" id="4.10.400.10">
    <property type="entry name" value="Low-density Lipoprotein Receptor"/>
    <property type="match status" value="3"/>
</dbReference>
<feature type="domain" description="G-protein coupled receptors family 1 profile" evidence="15">
    <location>
        <begin position="1187"/>
        <end position="1444"/>
    </location>
</feature>
<feature type="disulfide bond" evidence="11">
    <location>
        <begin position="438"/>
        <end position="450"/>
    </location>
</feature>
<dbReference type="GO" id="GO:0016324">
    <property type="term" value="C:apical plasma membrane"/>
    <property type="evidence" value="ECO:0007669"/>
    <property type="project" value="TreeGrafter"/>
</dbReference>
<feature type="disulfide bond" evidence="11">
    <location>
        <begin position="549"/>
        <end position="567"/>
    </location>
</feature>
<dbReference type="PROSITE" id="PS01186">
    <property type="entry name" value="EGF_2"/>
    <property type="match status" value="1"/>
</dbReference>
<dbReference type="InterPro" id="IPR000742">
    <property type="entry name" value="EGF"/>
</dbReference>
<dbReference type="GO" id="GO:0006898">
    <property type="term" value="P:receptor-mediated endocytosis"/>
    <property type="evidence" value="ECO:0007669"/>
    <property type="project" value="TreeGrafter"/>
</dbReference>
<feature type="disulfide bond" evidence="11">
    <location>
        <begin position="561"/>
        <end position="576"/>
    </location>
</feature>
<keyword evidence="9" id="KW-0325">Glycoprotein</keyword>
<feature type="transmembrane region" description="Helical" evidence="13">
    <location>
        <begin position="1260"/>
        <end position="1279"/>
    </location>
</feature>
<dbReference type="SUPFAM" id="SSF57424">
    <property type="entry name" value="LDL receptor-like module"/>
    <property type="match status" value="3"/>
</dbReference>
<evidence type="ECO:0000256" key="1">
    <source>
        <dbReference type="ARBA" id="ARBA00004167"/>
    </source>
</evidence>
<dbReference type="PANTHER" id="PTHR22722:SF15">
    <property type="entry name" value="LOW-DENSITY LIPOPROTEIN RECEPTOR-RELATED"/>
    <property type="match status" value="1"/>
</dbReference>
<dbReference type="PANTHER" id="PTHR22722">
    <property type="entry name" value="LOW-DENSITY LIPOPROTEIN RECEPTOR-RELATED PROTEIN 2-RELATED"/>
    <property type="match status" value="1"/>
</dbReference>
<dbReference type="PROSITE" id="PS50026">
    <property type="entry name" value="EGF_3"/>
    <property type="match status" value="3"/>
</dbReference>
<feature type="transmembrane region" description="Helical" evidence="13">
    <location>
        <begin position="1346"/>
        <end position="1369"/>
    </location>
</feature>
<dbReference type="PROSITE" id="PS01209">
    <property type="entry name" value="LDLRA_1"/>
    <property type="match status" value="1"/>
</dbReference>
<dbReference type="OrthoDB" id="9988974at2759"/>
<organism evidence="16 18">
    <name type="scientific">Didymodactylos carnosus</name>
    <dbReference type="NCBI Taxonomy" id="1234261"/>
    <lineage>
        <taxon>Eukaryota</taxon>
        <taxon>Metazoa</taxon>
        <taxon>Spiralia</taxon>
        <taxon>Gnathifera</taxon>
        <taxon>Rotifera</taxon>
        <taxon>Eurotatoria</taxon>
        <taxon>Bdelloidea</taxon>
        <taxon>Philodinida</taxon>
        <taxon>Philodinidae</taxon>
        <taxon>Didymodactylos</taxon>
    </lineage>
</organism>
<evidence type="ECO:0000256" key="13">
    <source>
        <dbReference type="SAM" id="Phobius"/>
    </source>
</evidence>
<comment type="caution">
    <text evidence="10">Lacks conserved residue(s) required for the propagation of feature annotation.</text>
</comment>
<keyword evidence="4" id="KW-0677">Repeat</keyword>
<feature type="disulfide bond" evidence="10">
    <location>
        <begin position="933"/>
        <end position="942"/>
    </location>
</feature>
<protein>
    <recommendedName>
        <fullName evidence="19">G-protein coupled receptors family 1 profile domain-containing protein</fullName>
    </recommendedName>
</protein>
<feature type="transmembrane region" description="Helical" evidence="13">
    <location>
        <begin position="1171"/>
        <end position="1195"/>
    </location>
</feature>
<dbReference type="PRINTS" id="PR00261">
    <property type="entry name" value="LDLRECEPTOR"/>
</dbReference>
<feature type="disulfide bond" evidence="10">
    <location>
        <begin position="849"/>
        <end position="858"/>
    </location>
</feature>
<evidence type="ECO:0000256" key="9">
    <source>
        <dbReference type="ARBA" id="ARBA00023180"/>
    </source>
</evidence>
<keyword evidence="10" id="KW-0245">EGF-like domain</keyword>
<keyword evidence="2 13" id="KW-0812">Transmembrane</keyword>
<feature type="compositionally biased region" description="Basic and acidic residues" evidence="12">
    <location>
        <begin position="1482"/>
        <end position="1494"/>
    </location>
</feature>
<evidence type="ECO:0000256" key="2">
    <source>
        <dbReference type="ARBA" id="ARBA00022692"/>
    </source>
</evidence>
<dbReference type="SUPFAM" id="SSF57196">
    <property type="entry name" value="EGF/Laminin"/>
    <property type="match status" value="2"/>
</dbReference>
<feature type="disulfide bond" evidence="11">
    <location>
        <begin position="67"/>
        <end position="85"/>
    </location>
</feature>
<feature type="disulfide bond" evidence="11">
    <location>
        <begin position="457"/>
        <end position="472"/>
    </location>
</feature>
<dbReference type="InterPro" id="IPR023415">
    <property type="entry name" value="LDLR_class-A_CS"/>
</dbReference>
<keyword evidence="5 13" id="KW-1133">Transmembrane helix</keyword>
<evidence type="ECO:0000313" key="18">
    <source>
        <dbReference type="Proteomes" id="UP000663829"/>
    </source>
</evidence>
<gene>
    <name evidence="16" type="ORF">GPM918_LOCUS24668</name>
    <name evidence="17" type="ORF">SRO942_LOCUS24672</name>
</gene>
<evidence type="ECO:0000256" key="5">
    <source>
        <dbReference type="ARBA" id="ARBA00022989"/>
    </source>
</evidence>
<sequence length="1517" mass="175530">MQLSNDQRLPLYQHTTCYKDIPDCETGSLCLDSRNICDGTCHCQNCADERSCDILEHNICEKNEFRCRNGMCIPEEFLFDGDLDCMDSSDEQRKREFEKFEQCYNDIRMECDERICSKEWYSCGDGTCMPWHKALTNNNQALCKNYRHLSFRCELENLHTSSNGICTRSTNNTDNIAQWDNVTDCEYYLPKVFYDNEIDEIFRNNCVNESSLYYYPSQAIYTPYLYTAYDPRRLLDDPYDIEPHAYCLEGTSVCNQNISTTIDNKTCYLDTTIKSANYPYPPFNYLFCNLSSHSQSLAQSSLLTANGFLCSTQENISLHRLRDGYFDCLLSKEDEIITITNNSTNREKSHYTCLDNKRSLLRQLLGDGIDDCDDGSDEISETNDWSEYQCLDDSDFACQLLKEKCSLSDAKLPFNDYCNSFFNLINGSDEKDCHNWTCRNETFQCSSGQCILMEWMCDGEWDCPDGFDELNCTVISLKKLTTNIWASMCDPISEHVCFTYEFLQNPNNTRPCLSYKNAGDNIVHCIGGSDERNTLTCADGKMLGDRFQCDNGTCISYQHVCDNVADCSKNEDETLCYWKMNNSCSQNRFSCIDGICLNSELRCKTIEPHCSQLENFLWCPSSRVRDRDTYKYRDDDRGWYHQYNDICPVDNSSISKNESSSQQKSTSHCNKGKLLIKNNSTWTCFCSPAYYGLNCEYQRHRMTIRLRINRLSHIHALTTPILRIFVFLVCNMIVHDQITFYDVLFHSWEYKHQRYLLFNRIAYRYDHKCNVRIEAYNITTSTNEKNPINLLAVWKYDIKFHFLPSNRLSKLLSFADDQTIIQLCAINECENNGTCHQIQNDKNQTHCVCQRGYYGEQCQYSNENSCTNIQCSYQALCLSKQSTDKDLCICPANKFGPKCLMNNAVCSSNPCQHNGTCHPVYMDGLEYEYFCQCTSDYHGPSCLLRTAVIIVQNLTLTSPLLTKTKGASVIQLINNSNGSSDIEQQTLYHHTYLPSTIEYRRQKRLLPLAVQQTYVQFDNQVEFHLYLLYHACTIDIENVSITNRVECSNVKSLFEKLNIPINVKNYHLPCKYDKSLQCFFDEDYLCICDKHNDPVQCYLYDHHFHICRNQTCLQKGVCLHGNIYNEGDWICVCPNCAYGRLCQFSSYGNRFSLESLVGQDFSPVISSPYTYLHFVPSIILLVIGSVFNFFSFITFSRKASRKNGSGIYLLTNSIVSLLTLYALFFRLIHVRQSRTNKIEIKLNQVLCKSLPYLLNALSRTSPWLLAFVAGERALVALFATNKYINKIKSPLSACILSLLLILCTCSTSSPLIVQHNIIIDSSDNSVWCVQTYRFRSYEIFLSFLDYIGPFIINCVCAIVIIIQITRIKANVRLMKRSTMLIYQLKQRQELIIGPFVCLLCELPQVFIVLFVNSCQQYQQNAFRYGLLTIYYISYFPQAISFPFYVIMSPLFKREFSKTNIGKHLISKNTTTISGFSHPKSSRRIETKKQNDQIKTKNILTNKNKTEKYRKRRDTPIP</sequence>
<comment type="caution">
    <text evidence="16">The sequence shown here is derived from an EMBL/GenBank/DDBJ whole genome shotgun (WGS) entry which is preliminary data.</text>
</comment>
<feature type="domain" description="EGF-like" evidence="14">
    <location>
        <begin position="902"/>
        <end position="943"/>
    </location>
</feature>